<keyword evidence="6" id="KW-1185">Reference proteome</keyword>
<dbReference type="PANTHER" id="PTHR40633">
    <property type="entry name" value="MATRIX PROTEIN, PUTATIVE (AFU_ORTHOLOGUE AFUA_8G05410)-RELATED"/>
    <property type="match status" value="1"/>
</dbReference>
<proteinExistence type="predicted"/>
<evidence type="ECO:0000256" key="2">
    <source>
        <dbReference type="SAM" id="MobiDB-lite"/>
    </source>
</evidence>
<comment type="caution">
    <text evidence="5">The sequence shown here is derived from an EMBL/GenBank/DDBJ whole genome shotgun (WGS) entry which is preliminary data.</text>
</comment>
<reference evidence="5 6" key="1">
    <citation type="submission" date="2024-02" db="EMBL/GenBank/DDBJ databases">
        <title>First draft genome assembly of two strains of Seiridium cardinale.</title>
        <authorList>
            <person name="Emiliani G."/>
            <person name="Scali E."/>
        </authorList>
    </citation>
    <scope>NUCLEOTIDE SEQUENCE [LARGE SCALE GENOMIC DNA]</scope>
    <source>
        <strain evidence="5 6">BM-138-000479</strain>
    </source>
</reference>
<keyword evidence="1 3" id="KW-0732">Signal</keyword>
<dbReference type="InterPro" id="IPR018466">
    <property type="entry name" value="Kre9/Knh1-like_N"/>
</dbReference>
<feature type="region of interest" description="Disordered" evidence="2">
    <location>
        <begin position="154"/>
        <end position="193"/>
    </location>
</feature>
<dbReference type="Proteomes" id="UP001465668">
    <property type="component" value="Unassembled WGS sequence"/>
</dbReference>
<evidence type="ECO:0000313" key="5">
    <source>
        <dbReference type="EMBL" id="KAK9773683.1"/>
    </source>
</evidence>
<evidence type="ECO:0000259" key="4">
    <source>
        <dbReference type="Pfam" id="PF10342"/>
    </source>
</evidence>
<accession>A0ABR2XIS8</accession>
<organism evidence="5 6">
    <name type="scientific">Seiridium cardinale</name>
    <dbReference type="NCBI Taxonomy" id="138064"/>
    <lineage>
        <taxon>Eukaryota</taxon>
        <taxon>Fungi</taxon>
        <taxon>Dikarya</taxon>
        <taxon>Ascomycota</taxon>
        <taxon>Pezizomycotina</taxon>
        <taxon>Sordariomycetes</taxon>
        <taxon>Xylariomycetidae</taxon>
        <taxon>Amphisphaeriales</taxon>
        <taxon>Sporocadaceae</taxon>
        <taxon>Seiridium</taxon>
    </lineage>
</organism>
<dbReference type="PANTHER" id="PTHR40633:SF1">
    <property type="entry name" value="GPI ANCHORED SERINE-THREONINE RICH PROTEIN (AFU_ORTHOLOGUE AFUA_1G03630)"/>
    <property type="match status" value="1"/>
</dbReference>
<evidence type="ECO:0000256" key="3">
    <source>
        <dbReference type="SAM" id="SignalP"/>
    </source>
</evidence>
<dbReference type="InterPro" id="IPR052982">
    <property type="entry name" value="SRP1/TIP1-like"/>
</dbReference>
<feature type="signal peptide" evidence="3">
    <location>
        <begin position="1"/>
        <end position="19"/>
    </location>
</feature>
<name>A0ABR2XIS8_9PEZI</name>
<protein>
    <recommendedName>
        <fullName evidence="4">Yeast cell wall synthesis Kre9/Knh1-like N-terminal domain-containing protein</fullName>
    </recommendedName>
</protein>
<dbReference type="EMBL" id="JARVKM010000048">
    <property type="protein sequence ID" value="KAK9773683.1"/>
    <property type="molecule type" value="Genomic_DNA"/>
</dbReference>
<feature type="chain" id="PRO_5047207817" description="Yeast cell wall synthesis Kre9/Knh1-like N-terminal domain-containing protein" evidence="3">
    <location>
        <begin position="20"/>
        <end position="217"/>
    </location>
</feature>
<evidence type="ECO:0000313" key="6">
    <source>
        <dbReference type="Proteomes" id="UP001465668"/>
    </source>
</evidence>
<gene>
    <name evidence="5" type="ORF">SCAR479_09629</name>
</gene>
<feature type="domain" description="Yeast cell wall synthesis Kre9/Knh1-like N-terminal" evidence="4">
    <location>
        <begin position="29"/>
        <end position="106"/>
    </location>
</feature>
<evidence type="ECO:0000256" key="1">
    <source>
        <dbReference type="ARBA" id="ARBA00022729"/>
    </source>
</evidence>
<dbReference type="Pfam" id="PF10342">
    <property type="entry name" value="Kre9_KNH"/>
    <property type="match status" value="1"/>
</dbReference>
<sequence length="217" mass="21194">MKSVIASIAVAVLAGLVDAKASFTNTAFDVEAGESFTLTWVGGTGPFQILLKDGPSTNLETVETLVASSTAESATVTLPSSLTTGMYAFEIVDTADSESNYSSQFTFVGSAAVSTVTSASSTMVASSTAASSSSASASASASTTTITTASASASASASTTGSTTGSSSTLKTTTTSSSSTRTSSSASSTSTVANTNDGRGLVAPFLAPLILAAVAAF</sequence>